<gene>
    <name evidence="1" type="ORF">NDU88_003258</name>
</gene>
<dbReference type="EMBL" id="JANPWB010000013">
    <property type="protein sequence ID" value="KAJ1105854.1"/>
    <property type="molecule type" value="Genomic_DNA"/>
</dbReference>
<dbReference type="AlphaFoldDB" id="A0AAV7MRR1"/>
<keyword evidence="2" id="KW-1185">Reference proteome</keyword>
<name>A0AAV7MRR1_PLEWA</name>
<evidence type="ECO:0000313" key="1">
    <source>
        <dbReference type="EMBL" id="KAJ1105854.1"/>
    </source>
</evidence>
<organism evidence="1 2">
    <name type="scientific">Pleurodeles waltl</name>
    <name type="common">Iberian ribbed newt</name>
    <dbReference type="NCBI Taxonomy" id="8319"/>
    <lineage>
        <taxon>Eukaryota</taxon>
        <taxon>Metazoa</taxon>
        <taxon>Chordata</taxon>
        <taxon>Craniata</taxon>
        <taxon>Vertebrata</taxon>
        <taxon>Euteleostomi</taxon>
        <taxon>Amphibia</taxon>
        <taxon>Batrachia</taxon>
        <taxon>Caudata</taxon>
        <taxon>Salamandroidea</taxon>
        <taxon>Salamandridae</taxon>
        <taxon>Pleurodelinae</taxon>
        <taxon>Pleurodeles</taxon>
    </lineage>
</organism>
<evidence type="ECO:0008006" key="3">
    <source>
        <dbReference type="Google" id="ProtNLM"/>
    </source>
</evidence>
<accession>A0AAV7MRR1</accession>
<proteinExistence type="predicted"/>
<protein>
    <recommendedName>
        <fullName evidence="3">Secreted protein</fullName>
    </recommendedName>
</protein>
<comment type="caution">
    <text evidence="1">The sequence shown here is derived from an EMBL/GenBank/DDBJ whole genome shotgun (WGS) entry which is preliminary data.</text>
</comment>
<evidence type="ECO:0000313" key="2">
    <source>
        <dbReference type="Proteomes" id="UP001066276"/>
    </source>
</evidence>
<dbReference type="Proteomes" id="UP001066276">
    <property type="component" value="Chromosome 9"/>
</dbReference>
<reference evidence="1" key="1">
    <citation type="journal article" date="2022" name="bioRxiv">
        <title>Sequencing and chromosome-scale assembly of the giantPleurodeles waltlgenome.</title>
        <authorList>
            <person name="Brown T."/>
            <person name="Elewa A."/>
            <person name="Iarovenko S."/>
            <person name="Subramanian E."/>
            <person name="Araus A.J."/>
            <person name="Petzold A."/>
            <person name="Susuki M."/>
            <person name="Suzuki K.-i.T."/>
            <person name="Hayashi T."/>
            <person name="Toyoda A."/>
            <person name="Oliveira C."/>
            <person name="Osipova E."/>
            <person name="Leigh N.D."/>
            <person name="Simon A."/>
            <person name="Yun M.H."/>
        </authorList>
    </citation>
    <scope>NUCLEOTIDE SEQUENCE</scope>
    <source>
        <strain evidence="1">20211129_DDA</strain>
        <tissue evidence="1">Liver</tissue>
    </source>
</reference>
<sequence>MERSFISGWLWRILQSSALFWRAPRAWEPANKTLEVAIQVKKTSRQLRRGPRRFGLIAMAVHGHRVAADKEGRQTGSCYYLVQASAFQGIGRPDPRTDGWMQLGLQDHHTSPWGRR</sequence>